<evidence type="ECO:0000256" key="5">
    <source>
        <dbReference type="ARBA" id="ARBA00022723"/>
    </source>
</evidence>
<feature type="domain" description="Cytochrome c" evidence="13">
    <location>
        <begin position="53"/>
        <end position="184"/>
    </location>
</feature>
<feature type="binding site" description="covalent" evidence="11">
    <location>
        <position position="224"/>
    </location>
    <ligand>
        <name>heme c</name>
        <dbReference type="ChEBI" id="CHEBI:61717"/>
        <label>2</label>
    </ligand>
</feature>
<dbReference type="KEGG" id="tmai:FVE67_07440"/>
<dbReference type="InterPro" id="IPR051395">
    <property type="entry name" value="Cytochrome_c_Peroxidase/MauG"/>
</dbReference>
<keyword evidence="2" id="KW-0813">Transport</keyword>
<feature type="binding site" description="axial binding residue" evidence="12">
    <location>
        <position position="299"/>
    </location>
    <ligand>
        <name>heme c</name>
        <dbReference type="ChEBI" id="CHEBI:61717"/>
        <label>2</label>
    </ligand>
    <ligandPart>
        <name>Fe</name>
        <dbReference type="ChEBI" id="CHEBI:18248"/>
    </ligandPart>
</feature>
<dbReference type="Pfam" id="PF00034">
    <property type="entry name" value="Cytochrom_C"/>
    <property type="match status" value="1"/>
</dbReference>
<evidence type="ECO:0000256" key="4">
    <source>
        <dbReference type="ARBA" id="ARBA00022617"/>
    </source>
</evidence>
<dbReference type="PANTHER" id="PTHR30600:SF7">
    <property type="entry name" value="CYTOCHROME C PEROXIDASE-RELATED"/>
    <property type="match status" value="1"/>
</dbReference>
<dbReference type="RefSeq" id="WP_168719991.1">
    <property type="nucleotide sequence ID" value="NZ_CP042909.1"/>
</dbReference>
<evidence type="ECO:0000256" key="1">
    <source>
        <dbReference type="ARBA" id="ARBA00004418"/>
    </source>
</evidence>
<keyword evidence="9" id="KW-0560">Oxidoreductase</keyword>
<dbReference type="InterPro" id="IPR004852">
    <property type="entry name" value="Di-haem_cyt_c_peroxidsae"/>
</dbReference>
<evidence type="ECO:0000256" key="7">
    <source>
        <dbReference type="ARBA" id="ARBA00022764"/>
    </source>
</evidence>
<evidence type="ECO:0000313" key="15">
    <source>
        <dbReference type="Proteomes" id="UP000501253"/>
    </source>
</evidence>
<evidence type="ECO:0000256" key="12">
    <source>
        <dbReference type="PIRSR" id="PIRSR000294-2"/>
    </source>
</evidence>
<keyword evidence="15" id="KW-1185">Reference proteome</keyword>
<dbReference type="GO" id="GO:0020037">
    <property type="term" value="F:heme binding"/>
    <property type="evidence" value="ECO:0007669"/>
    <property type="project" value="InterPro"/>
</dbReference>
<protein>
    <submittedName>
        <fullName evidence="14">Cytochrome-c peroxidase</fullName>
    </submittedName>
</protein>
<dbReference type="GO" id="GO:0046872">
    <property type="term" value="F:metal ion binding"/>
    <property type="evidence" value="ECO:0007669"/>
    <property type="project" value="UniProtKB-KW"/>
</dbReference>
<keyword evidence="6" id="KW-0732">Signal</keyword>
<dbReference type="GO" id="GO:0004130">
    <property type="term" value="F:cytochrome-c peroxidase activity"/>
    <property type="evidence" value="ECO:0007669"/>
    <property type="project" value="TreeGrafter"/>
</dbReference>
<reference evidence="14 15" key="1">
    <citation type="submission" date="2019-08" db="EMBL/GenBank/DDBJ databases">
        <title>Complete genome sequence of Thermosulfurimonas marina SU872T, an anaerobic thermophilic chemolithoautotrophic bacterium isolated from a shallow marine hydrothermal vent.</title>
        <authorList>
            <person name="Allioux M."/>
            <person name="Jebbar M."/>
            <person name="Slobodkina G."/>
            <person name="Slobodkin A."/>
            <person name="Moalic Y."/>
            <person name="Frolova A."/>
            <person name="Shao Z."/>
            <person name="Alain K."/>
        </authorList>
    </citation>
    <scope>NUCLEOTIDE SEQUENCE [LARGE SCALE GENOMIC DNA]</scope>
    <source>
        <strain evidence="14 15">SU872</strain>
    </source>
</reference>
<dbReference type="GO" id="GO:0042597">
    <property type="term" value="C:periplasmic space"/>
    <property type="evidence" value="ECO:0007669"/>
    <property type="project" value="UniProtKB-SubCell"/>
</dbReference>
<feature type="binding site" description="axial binding residue" evidence="12">
    <location>
        <position position="225"/>
    </location>
    <ligand>
        <name>heme c</name>
        <dbReference type="ChEBI" id="CHEBI:61717"/>
        <label>2</label>
    </ligand>
    <ligandPart>
        <name>Fe</name>
        <dbReference type="ChEBI" id="CHEBI:18248"/>
    </ligandPart>
</feature>
<evidence type="ECO:0000256" key="3">
    <source>
        <dbReference type="ARBA" id="ARBA00022559"/>
    </source>
</evidence>
<sequence>MRLLNLLVLGILSFCLAFPVWAGDQDLLSRARRYFEPLPEKPPALKGNPLNPYKIELGKMLYFDPRLSASHLISCNTCHNLSLAGVDIQETSTGHMWQRGPRNAPTVLNSVFNTAQFWDGRAKDLEEQAKGPVQASVEMSNTPERVVATLKSIPEYVELFRKAFPGEKDPVTFDNVAKAIEAFEATLLTPNSPFDRFLKGDLRALTAEEKEGLRLFMEKGCANCHNGINVGGGMYAPFGVVERPGADILPPGDKGRFAVTKTASDEYVFKVPSLRNIALTYPYFHSGKVWSLEDAVSIMGSAQLGADLSPEEVRKIVAFLKTLTGKQPEIVLPILPPSTDRTPRPILGKVK</sequence>
<dbReference type="FunFam" id="1.10.760.10:FF:000004">
    <property type="entry name" value="Cytochrome c peroxidase"/>
    <property type="match status" value="1"/>
</dbReference>
<feature type="domain" description="Cytochrome c" evidence="13">
    <location>
        <begin position="207"/>
        <end position="324"/>
    </location>
</feature>
<comment type="subcellular location">
    <subcellularLocation>
        <location evidence="1">Periplasm</location>
    </subcellularLocation>
</comment>
<dbReference type="SUPFAM" id="SSF46626">
    <property type="entry name" value="Cytochrome c"/>
    <property type="match status" value="2"/>
</dbReference>
<keyword evidence="7" id="KW-0574">Periplasm</keyword>
<dbReference type="Gene3D" id="1.10.760.10">
    <property type="entry name" value="Cytochrome c-like domain"/>
    <property type="match status" value="2"/>
</dbReference>
<evidence type="ECO:0000256" key="2">
    <source>
        <dbReference type="ARBA" id="ARBA00022448"/>
    </source>
</evidence>
<feature type="binding site" description="covalent" evidence="11">
    <location>
        <position position="78"/>
    </location>
    <ligand>
        <name>heme c</name>
        <dbReference type="ChEBI" id="CHEBI:61717"/>
        <label>1</label>
    </ligand>
</feature>
<accession>A0A6H1WTW0</accession>
<evidence type="ECO:0000313" key="14">
    <source>
        <dbReference type="EMBL" id="QJA06637.1"/>
    </source>
</evidence>
<dbReference type="AlphaFoldDB" id="A0A6H1WTW0"/>
<dbReference type="EMBL" id="CP042909">
    <property type="protein sequence ID" value="QJA06637.1"/>
    <property type="molecule type" value="Genomic_DNA"/>
</dbReference>
<feature type="binding site" description="covalent" evidence="11">
    <location>
        <position position="221"/>
    </location>
    <ligand>
        <name>heme c</name>
        <dbReference type="ChEBI" id="CHEBI:61717"/>
        <label>2</label>
    </ligand>
</feature>
<comment type="cofactor">
    <cofactor evidence="11">
        <name>heme</name>
        <dbReference type="ChEBI" id="CHEBI:30413"/>
    </cofactor>
    <text evidence="11">Binds 2 heme groups.</text>
</comment>
<keyword evidence="10 12" id="KW-0408">Iron</keyword>
<feature type="binding site" description="axial binding residue" evidence="12">
    <location>
        <position position="95"/>
    </location>
    <ligand>
        <name>heme c</name>
        <dbReference type="ChEBI" id="CHEBI:61717"/>
        <label>1</label>
    </ligand>
    <ligandPart>
        <name>Fe</name>
        <dbReference type="ChEBI" id="CHEBI:18248"/>
    </ligandPart>
</feature>
<comment type="PTM">
    <text evidence="11">Binds 2 heme groups per subunit.</text>
</comment>
<keyword evidence="8" id="KW-0249">Electron transport</keyword>
<dbReference type="InterPro" id="IPR009056">
    <property type="entry name" value="Cyt_c-like_dom"/>
</dbReference>
<keyword evidence="4 11" id="KW-0349">Heme</keyword>
<name>A0A6H1WTW0_9BACT</name>
<dbReference type="PIRSF" id="PIRSF000294">
    <property type="entry name" value="Cytochrome-c_peroxidase"/>
    <property type="match status" value="1"/>
</dbReference>
<evidence type="ECO:0000256" key="6">
    <source>
        <dbReference type="ARBA" id="ARBA00022729"/>
    </source>
</evidence>
<dbReference type="InterPro" id="IPR036909">
    <property type="entry name" value="Cyt_c-like_dom_sf"/>
</dbReference>
<dbReference type="PANTHER" id="PTHR30600">
    <property type="entry name" value="CYTOCHROME C PEROXIDASE-RELATED"/>
    <property type="match status" value="1"/>
</dbReference>
<evidence type="ECO:0000259" key="13">
    <source>
        <dbReference type="PROSITE" id="PS51007"/>
    </source>
</evidence>
<keyword evidence="3 14" id="KW-0575">Peroxidase</keyword>
<feature type="binding site" description="covalent" evidence="11">
    <location>
        <position position="75"/>
    </location>
    <ligand>
        <name>heme c</name>
        <dbReference type="ChEBI" id="CHEBI:61717"/>
        <label>1</label>
    </ligand>
</feature>
<evidence type="ECO:0000256" key="10">
    <source>
        <dbReference type="ARBA" id="ARBA00023004"/>
    </source>
</evidence>
<evidence type="ECO:0000256" key="11">
    <source>
        <dbReference type="PIRSR" id="PIRSR000294-1"/>
    </source>
</evidence>
<dbReference type="InterPro" id="IPR026259">
    <property type="entry name" value="MauG/Cytc_peroxidase"/>
</dbReference>
<dbReference type="Proteomes" id="UP000501253">
    <property type="component" value="Chromosome"/>
</dbReference>
<keyword evidence="5 12" id="KW-0479">Metal-binding</keyword>
<organism evidence="14 15">
    <name type="scientific">Thermosulfurimonas marina</name>
    <dbReference type="NCBI Taxonomy" id="2047767"/>
    <lineage>
        <taxon>Bacteria</taxon>
        <taxon>Pseudomonadati</taxon>
        <taxon>Thermodesulfobacteriota</taxon>
        <taxon>Thermodesulfobacteria</taxon>
        <taxon>Thermodesulfobacteriales</taxon>
        <taxon>Thermodesulfobacteriaceae</taxon>
        <taxon>Thermosulfurimonas</taxon>
    </lineage>
</organism>
<evidence type="ECO:0000256" key="9">
    <source>
        <dbReference type="ARBA" id="ARBA00023002"/>
    </source>
</evidence>
<dbReference type="GO" id="GO:0009055">
    <property type="term" value="F:electron transfer activity"/>
    <property type="evidence" value="ECO:0007669"/>
    <property type="project" value="InterPro"/>
</dbReference>
<dbReference type="Pfam" id="PF03150">
    <property type="entry name" value="CCP_MauG"/>
    <property type="match status" value="1"/>
</dbReference>
<dbReference type="PROSITE" id="PS51007">
    <property type="entry name" value="CYTC"/>
    <property type="match status" value="2"/>
</dbReference>
<evidence type="ECO:0000256" key="8">
    <source>
        <dbReference type="ARBA" id="ARBA00022982"/>
    </source>
</evidence>
<feature type="binding site" description="axial binding residue" evidence="12">
    <location>
        <position position="79"/>
    </location>
    <ligand>
        <name>heme c</name>
        <dbReference type="ChEBI" id="CHEBI:61717"/>
        <label>1</label>
    </ligand>
    <ligandPart>
        <name>Fe</name>
        <dbReference type="ChEBI" id="CHEBI:18248"/>
    </ligandPart>
</feature>
<proteinExistence type="predicted"/>
<gene>
    <name evidence="14" type="ORF">FVE67_07440</name>
</gene>